<protein>
    <recommendedName>
        <fullName evidence="4">Beta-xylosidase</fullName>
    </recommendedName>
</protein>
<name>A0ABT1JG34_ACTCY</name>
<organism evidence="2 3">
    <name type="scientific">Actinoalloteichus caeruleus DSM 43889</name>
    <dbReference type="NCBI Taxonomy" id="1120930"/>
    <lineage>
        <taxon>Bacteria</taxon>
        <taxon>Bacillati</taxon>
        <taxon>Actinomycetota</taxon>
        <taxon>Actinomycetes</taxon>
        <taxon>Pseudonocardiales</taxon>
        <taxon>Pseudonocardiaceae</taxon>
        <taxon>Actinoalloteichus</taxon>
        <taxon>Actinoalloteichus cyanogriseus</taxon>
    </lineage>
</organism>
<accession>A0ABT1JG34</accession>
<proteinExistence type="predicted"/>
<reference evidence="2 3" key="1">
    <citation type="submission" date="2013-07" db="EMBL/GenBank/DDBJ databases">
        <authorList>
            <consortium name="DOE Joint Genome Institute"/>
            <person name="Reeve W."/>
            <person name="Huntemann M."/>
            <person name="Han J."/>
            <person name="Chen A."/>
            <person name="Kyrpides N."/>
            <person name="Mavromatis K."/>
            <person name="Markowitz V."/>
            <person name="Palaniappan K."/>
            <person name="Ivanova N."/>
            <person name="Schaumberg A."/>
            <person name="Pati A."/>
            <person name="Liolios K."/>
            <person name="Nordberg H.P."/>
            <person name="Cantor M.N."/>
            <person name="Hua S.X."/>
            <person name="Woyke T."/>
        </authorList>
    </citation>
    <scope>NUCLEOTIDE SEQUENCE [LARGE SCALE GENOMIC DNA]</scope>
    <source>
        <strain evidence="2 3">DSM 43889</strain>
    </source>
</reference>
<evidence type="ECO:0000313" key="3">
    <source>
        <dbReference type="Proteomes" id="UP000791080"/>
    </source>
</evidence>
<feature type="region of interest" description="Disordered" evidence="1">
    <location>
        <begin position="61"/>
        <end position="84"/>
    </location>
</feature>
<evidence type="ECO:0000256" key="1">
    <source>
        <dbReference type="SAM" id="MobiDB-lite"/>
    </source>
</evidence>
<dbReference type="RefSeq" id="WP_245588802.1">
    <property type="nucleotide sequence ID" value="NZ_AUBJ02000001.1"/>
</dbReference>
<reference evidence="2 3" key="2">
    <citation type="submission" date="2022-06" db="EMBL/GenBank/DDBJ databases">
        <title>Genomic Encyclopedia of Type Strains, Phase I: the one thousand microbial genomes (KMG-I) project.</title>
        <authorList>
            <person name="Kyrpides N."/>
        </authorList>
    </citation>
    <scope>NUCLEOTIDE SEQUENCE [LARGE SCALE GENOMIC DNA]</scope>
    <source>
        <strain evidence="2 3">DSM 43889</strain>
    </source>
</reference>
<dbReference type="SUPFAM" id="SSF75005">
    <property type="entry name" value="Arabinanase/levansucrase/invertase"/>
    <property type="match status" value="1"/>
</dbReference>
<evidence type="ECO:0000313" key="2">
    <source>
        <dbReference type="EMBL" id="MCP2331447.1"/>
    </source>
</evidence>
<gene>
    <name evidence="2" type="ORF">G443_001717</name>
</gene>
<dbReference type="EMBL" id="AUBJ02000001">
    <property type="protein sequence ID" value="MCP2331447.1"/>
    <property type="molecule type" value="Genomic_DNA"/>
</dbReference>
<sequence length="519" mass="55290">MPGWLTEKRGPSVGRRTGAVHLGRLCAGFAAVTLLVGCTGAEGSPSVHVDAVEPLVVPAEGDEPPAEPVPLATDAHRSSPGVVASGGASAPYNYGPTVLRDGGRYRAWWCSQVPYSPPPGDDILHAEATEPGGQYRAADGSPAVAVFSGNPGGFDGMHTCDPSVIKVDGVYYLYYTGAPGDHADGNAIGVASSHDGLSWTRLAEGQPVVTAAEDEIRDNAYGAGQPAVLHLDGWFHVMFTDTTAAAAGWNGAGQFVLRARDPEFRTDLQALTEDGFRPVASAAEPRTFSVVDAFSADWMWVEALDAFAIAHQTETGTSITFWDREFRYHPYQRILVEGPWREGPGLVRDPLGHAPTSVTDPCGRVPIDLLRATTEETAPTGIAHFGLDIHGIDGCRDQDRAAAVLDGFAVPSPERTVDLVVDGALVRVERRSVAERLAVRVLDERVPALEGLPVIARVNPGATVVNAPDRPLALLLEDDRLWPVVDPEVAELNDSTIVDTSVERWERHELGAVLHAGSR</sequence>
<keyword evidence="3" id="KW-1185">Reference proteome</keyword>
<comment type="caution">
    <text evidence="2">The sequence shown here is derived from an EMBL/GenBank/DDBJ whole genome shotgun (WGS) entry which is preliminary data.</text>
</comment>
<dbReference type="InterPro" id="IPR023296">
    <property type="entry name" value="Glyco_hydro_beta-prop_sf"/>
</dbReference>
<dbReference type="Gene3D" id="2.115.10.20">
    <property type="entry name" value="Glycosyl hydrolase domain, family 43"/>
    <property type="match status" value="2"/>
</dbReference>
<dbReference type="Proteomes" id="UP000791080">
    <property type="component" value="Unassembled WGS sequence"/>
</dbReference>
<evidence type="ECO:0008006" key="4">
    <source>
        <dbReference type="Google" id="ProtNLM"/>
    </source>
</evidence>